<evidence type="ECO:0000313" key="2">
    <source>
        <dbReference type="EMBL" id="SFE98146.1"/>
    </source>
</evidence>
<dbReference type="Proteomes" id="UP000181976">
    <property type="component" value="Unassembled WGS sequence"/>
</dbReference>
<dbReference type="AlphaFoldDB" id="A0A1I2F0E8"/>
<name>A0A1I2F0E8_9BACT</name>
<dbReference type="InterPro" id="IPR043133">
    <property type="entry name" value="GTP-CH-I_C/QueF"/>
</dbReference>
<dbReference type="PANTHER" id="PTHR34354:SF1">
    <property type="entry name" value="NADPH-DEPENDENT 7-CYANO-7-DEAZAGUANINE REDUCTASE"/>
    <property type="match status" value="1"/>
</dbReference>
<organism evidence="2 3">
    <name type="scientific">Thermophagus xiamenensis</name>
    <dbReference type="NCBI Taxonomy" id="385682"/>
    <lineage>
        <taxon>Bacteria</taxon>
        <taxon>Pseudomonadati</taxon>
        <taxon>Bacteroidota</taxon>
        <taxon>Bacteroidia</taxon>
        <taxon>Marinilabiliales</taxon>
        <taxon>Marinilabiliaceae</taxon>
        <taxon>Thermophagus</taxon>
    </lineage>
</organism>
<dbReference type="InterPro" id="IPR050084">
    <property type="entry name" value="NADPH_dep_7-cyano-7-deazaG_red"/>
</dbReference>
<dbReference type="Pfam" id="PF14819">
    <property type="entry name" value="QueF_N"/>
    <property type="match status" value="1"/>
</dbReference>
<evidence type="ECO:0000313" key="3">
    <source>
        <dbReference type="Proteomes" id="UP000181976"/>
    </source>
</evidence>
<dbReference type="InterPro" id="IPR029500">
    <property type="entry name" value="QueF"/>
</dbReference>
<proteinExistence type="predicted"/>
<gene>
    <name evidence="2" type="ORF">SAMN05444380_12539</name>
</gene>
<dbReference type="Gene3D" id="3.30.1130.10">
    <property type="match status" value="2"/>
</dbReference>
<dbReference type="InterPro" id="IPR029139">
    <property type="entry name" value="QueF_N"/>
</dbReference>
<feature type="domain" description="NADPH-dependent 7-cyano-7-deazaguanine reductase N-terminal" evidence="1">
    <location>
        <begin position="13"/>
        <end position="127"/>
    </location>
</feature>
<dbReference type="GO" id="GO:0033739">
    <property type="term" value="F:preQ1 synthase activity"/>
    <property type="evidence" value="ECO:0007669"/>
    <property type="project" value="InterPro"/>
</dbReference>
<dbReference type="Pfam" id="PF14489">
    <property type="entry name" value="QueF"/>
    <property type="match status" value="1"/>
</dbReference>
<dbReference type="EMBL" id="FONA01000025">
    <property type="protein sequence ID" value="SFE98146.1"/>
    <property type="molecule type" value="Genomic_DNA"/>
</dbReference>
<dbReference type="FunCoup" id="A0A1I2F0E8">
    <property type="interactions" value="48"/>
</dbReference>
<protein>
    <submittedName>
        <fullName evidence="2">7-cyano-7-deazaguanine reductase</fullName>
    </submittedName>
</protein>
<dbReference type="eggNOG" id="COG0780">
    <property type="taxonomic scope" value="Bacteria"/>
</dbReference>
<evidence type="ECO:0000259" key="1">
    <source>
        <dbReference type="Pfam" id="PF14819"/>
    </source>
</evidence>
<dbReference type="SUPFAM" id="SSF55620">
    <property type="entry name" value="Tetrahydrobiopterin biosynthesis enzymes-like"/>
    <property type="match status" value="1"/>
</dbReference>
<keyword evidence="3" id="KW-1185">Reference proteome</keyword>
<dbReference type="eggNOG" id="COG2904">
    <property type="taxonomic scope" value="Bacteria"/>
</dbReference>
<dbReference type="OrthoDB" id="9795077at2"/>
<dbReference type="InParanoid" id="A0A1I2F0E8"/>
<dbReference type="RefSeq" id="WP_010528442.1">
    <property type="nucleotide sequence ID" value="NZ_AFSL01000084.1"/>
</dbReference>
<sequence length="291" mass="34055">MNESKYLGKSVQYPQQYAPEMLVPVPRHLNREQYGLYNNQLPFTGYDVWHAYEFSFLTQKGLPVTGILKMVYPSDSPFLVESKSLKLYLNSLNMERYGATPREGIKEVISIIQKDISKVLQTEVTLHFFDAKESQYFDFWGYELLEKTGRIETVTFSEYREAPHLLCSEQSSSEKNILKVATHLLRSNCKVTFQPDWGSAFIYLKGKDIPDKIGLLKYLVSIRNENHFHEEICEMIYKRLWDRFTPEQLMVACLYTRRGGIDICPVRASQPHLLPQYLINPYKLTDKLLRQ</sequence>
<dbReference type="GO" id="GO:0008616">
    <property type="term" value="P:tRNA queuosine(34) biosynthetic process"/>
    <property type="evidence" value="ECO:0007669"/>
    <property type="project" value="InterPro"/>
</dbReference>
<dbReference type="STRING" id="385682.SAMN05444380_12539"/>
<reference evidence="2 3" key="1">
    <citation type="submission" date="2016-10" db="EMBL/GenBank/DDBJ databases">
        <authorList>
            <person name="de Groot N.N."/>
        </authorList>
    </citation>
    <scope>NUCLEOTIDE SEQUENCE [LARGE SCALE GENOMIC DNA]</scope>
    <source>
        <strain evidence="2 3">DSM 19012</strain>
    </source>
</reference>
<accession>A0A1I2F0E8</accession>
<dbReference type="PANTHER" id="PTHR34354">
    <property type="entry name" value="NADPH-DEPENDENT 7-CYANO-7-DEAZAGUANINE REDUCTASE"/>
    <property type="match status" value="1"/>
</dbReference>